<dbReference type="PANTHER" id="PTHR35807">
    <property type="entry name" value="TRANSCRIPTIONAL REGULATOR REDD-RELATED"/>
    <property type="match status" value="1"/>
</dbReference>
<evidence type="ECO:0000259" key="6">
    <source>
        <dbReference type="PROSITE" id="PS51755"/>
    </source>
</evidence>
<evidence type="ECO:0000256" key="1">
    <source>
        <dbReference type="ARBA" id="ARBA00005820"/>
    </source>
</evidence>
<proteinExistence type="inferred from homology"/>
<evidence type="ECO:0000256" key="2">
    <source>
        <dbReference type="ARBA" id="ARBA00023015"/>
    </source>
</evidence>
<dbReference type="InterPro" id="IPR051677">
    <property type="entry name" value="AfsR-DnrI-RedD_regulator"/>
</dbReference>
<organism evidence="7 8">
    <name type="scientific">Dactylosporangium darangshiense</name>
    <dbReference type="NCBI Taxonomy" id="579108"/>
    <lineage>
        <taxon>Bacteria</taxon>
        <taxon>Bacillati</taxon>
        <taxon>Actinomycetota</taxon>
        <taxon>Actinomycetes</taxon>
        <taxon>Micromonosporales</taxon>
        <taxon>Micromonosporaceae</taxon>
        <taxon>Dactylosporangium</taxon>
    </lineage>
</organism>
<dbReference type="InterPro" id="IPR016032">
    <property type="entry name" value="Sig_transdc_resp-reg_C-effctor"/>
</dbReference>
<evidence type="ECO:0000256" key="3">
    <source>
        <dbReference type="ARBA" id="ARBA00023125"/>
    </source>
</evidence>
<evidence type="ECO:0000256" key="5">
    <source>
        <dbReference type="PROSITE-ProRule" id="PRU01091"/>
    </source>
</evidence>
<name>A0ABP8DEW7_9ACTN</name>
<reference evidence="8" key="1">
    <citation type="journal article" date="2019" name="Int. J. Syst. Evol. Microbiol.">
        <title>The Global Catalogue of Microorganisms (GCM) 10K type strain sequencing project: providing services to taxonomists for standard genome sequencing and annotation.</title>
        <authorList>
            <consortium name="The Broad Institute Genomics Platform"/>
            <consortium name="The Broad Institute Genome Sequencing Center for Infectious Disease"/>
            <person name="Wu L."/>
            <person name="Ma J."/>
        </authorList>
    </citation>
    <scope>NUCLEOTIDE SEQUENCE [LARGE SCALE GENOMIC DNA]</scope>
    <source>
        <strain evidence="8">JCM 17441</strain>
    </source>
</reference>
<dbReference type="Gene3D" id="1.25.40.10">
    <property type="entry name" value="Tetratricopeptide repeat domain"/>
    <property type="match status" value="1"/>
</dbReference>
<feature type="DNA-binding region" description="OmpR/PhoB-type" evidence="5">
    <location>
        <begin position="1"/>
        <end position="89"/>
    </location>
</feature>
<sequence length="251" mass="28099">MGPLRVQGGQHGTTVSAHKMEILLAVLLIRSGQVVPISQLMHEVWGEHPPQRAKAAVHVYISQLRRFLARPGVAESPIVTKAPGYLLDVGPGEIDLALFRDRMRTGRAQLAAARHAEAVRTFEAALRLWRGPALVGLRESPAINTFVIWLEEARLECVELMVEANLALGRHRDMVGFLFQQVAEHPFREAFHRQLMLALYRSERQADALKAYAAARHTLNRELGLEPCRALRDLHRAILAADDRLYHTVAA</sequence>
<dbReference type="SUPFAM" id="SSF48452">
    <property type="entry name" value="TPR-like"/>
    <property type="match status" value="1"/>
</dbReference>
<keyword evidence="4" id="KW-0804">Transcription</keyword>
<dbReference type="PANTHER" id="PTHR35807:SF1">
    <property type="entry name" value="TRANSCRIPTIONAL REGULATOR REDD"/>
    <property type="match status" value="1"/>
</dbReference>
<keyword evidence="3 5" id="KW-0238">DNA-binding</keyword>
<dbReference type="InterPro" id="IPR005158">
    <property type="entry name" value="BTAD"/>
</dbReference>
<dbReference type="InterPro" id="IPR036388">
    <property type="entry name" value="WH-like_DNA-bd_sf"/>
</dbReference>
<accession>A0ABP8DEW7</accession>
<dbReference type="CDD" id="cd15831">
    <property type="entry name" value="BTAD"/>
    <property type="match status" value="1"/>
</dbReference>
<dbReference type="SMART" id="SM01043">
    <property type="entry name" value="BTAD"/>
    <property type="match status" value="1"/>
</dbReference>
<protein>
    <recommendedName>
        <fullName evidence="6">OmpR/PhoB-type domain-containing protein</fullName>
    </recommendedName>
</protein>
<dbReference type="Pfam" id="PF00486">
    <property type="entry name" value="Trans_reg_C"/>
    <property type="match status" value="1"/>
</dbReference>
<comment type="similarity">
    <text evidence="1">Belongs to the AfsR/DnrI/RedD regulatory family.</text>
</comment>
<dbReference type="EMBL" id="BAABAT010000018">
    <property type="protein sequence ID" value="GAA4254333.1"/>
    <property type="molecule type" value="Genomic_DNA"/>
</dbReference>
<evidence type="ECO:0000313" key="8">
    <source>
        <dbReference type="Proteomes" id="UP001500620"/>
    </source>
</evidence>
<dbReference type="SMART" id="SM00862">
    <property type="entry name" value="Trans_reg_C"/>
    <property type="match status" value="1"/>
</dbReference>
<gene>
    <name evidence="7" type="ORF">GCM10022255_058640</name>
</gene>
<dbReference type="Gene3D" id="1.10.10.10">
    <property type="entry name" value="Winged helix-like DNA-binding domain superfamily/Winged helix DNA-binding domain"/>
    <property type="match status" value="1"/>
</dbReference>
<feature type="domain" description="OmpR/PhoB-type" evidence="6">
    <location>
        <begin position="1"/>
        <end position="89"/>
    </location>
</feature>
<dbReference type="SUPFAM" id="SSF46894">
    <property type="entry name" value="C-terminal effector domain of the bipartite response regulators"/>
    <property type="match status" value="1"/>
</dbReference>
<dbReference type="InterPro" id="IPR001867">
    <property type="entry name" value="OmpR/PhoB-type_DNA-bd"/>
</dbReference>
<evidence type="ECO:0000256" key="4">
    <source>
        <dbReference type="ARBA" id="ARBA00023163"/>
    </source>
</evidence>
<dbReference type="Proteomes" id="UP001500620">
    <property type="component" value="Unassembled WGS sequence"/>
</dbReference>
<dbReference type="RefSeq" id="WP_345131379.1">
    <property type="nucleotide sequence ID" value="NZ_BAABAT010000018.1"/>
</dbReference>
<keyword evidence="8" id="KW-1185">Reference proteome</keyword>
<dbReference type="Pfam" id="PF03704">
    <property type="entry name" value="BTAD"/>
    <property type="match status" value="1"/>
</dbReference>
<dbReference type="PROSITE" id="PS51755">
    <property type="entry name" value="OMPR_PHOB"/>
    <property type="match status" value="1"/>
</dbReference>
<comment type="caution">
    <text evidence="7">The sequence shown here is derived from an EMBL/GenBank/DDBJ whole genome shotgun (WGS) entry which is preliminary data.</text>
</comment>
<keyword evidence="2" id="KW-0805">Transcription regulation</keyword>
<evidence type="ECO:0000313" key="7">
    <source>
        <dbReference type="EMBL" id="GAA4254333.1"/>
    </source>
</evidence>
<dbReference type="InterPro" id="IPR011990">
    <property type="entry name" value="TPR-like_helical_dom_sf"/>
</dbReference>